<feature type="domain" description="NADP-dependent oxidoreductase" evidence="8">
    <location>
        <begin position="14"/>
        <end position="255"/>
    </location>
</feature>
<dbReference type="InterPro" id="IPR018170">
    <property type="entry name" value="Aldo/ket_reductase_CS"/>
</dbReference>
<dbReference type="FunFam" id="3.20.20.100:FF:000002">
    <property type="entry name" value="2,5-diketo-D-gluconic acid reductase A"/>
    <property type="match status" value="1"/>
</dbReference>
<dbReference type="PROSITE" id="PS00798">
    <property type="entry name" value="ALDOKETO_REDUCTASE_1"/>
    <property type="match status" value="1"/>
</dbReference>
<dbReference type="PROSITE" id="PS00062">
    <property type="entry name" value="ALDOKETO_REDUCTASE_2"/>
    <property type="match status" value="1"/>
</dbReference>
<dbReference type="PANTHER" id="PTHR43827">
    <property type="entry name" value="2,5-DIKETO-D-GLUCONIC ACID REDUCTASE"/>
    <property type="match status" value="1"/>
</dbReference>
<dbReference type="InterPro" id="IPR023210">
    <property type="entry name" value="NADP_OxRdtase_dom"/>
</dbReference>
<dbReference type="InterPro" id="IPR036812">
    <property type="entry name" value="NAD(P)_OxRdtase_dom_sf"/>
</dbReference>
<dbReference type="Proteomes" id="UP000254794">
    <property type="component" value="Unassembled WGS sequence"/>
</dbReference>
<dbReference type="GO" id="GO:1990002">
    <property type="term" value="F:methylglyoxal reductase (NADPH) (acetol producing) activity"/>
    <property type="evidence" value="ECO:0007669"/>
    <property type="project" value="TreeGrafter"/>
</dbReference>
<evidence type="ECO:0000256" key="1">
    <source>
        <dbReference type="ARBA" id="ARBA00007905"/>
    </source>
</evidence>
<keyword evidence="2" id="KW-0521">NADP</keyword>
<dbReference type="OrthoDB" id="9804790at2"/>
<dbReference type="GO" id="GO:0050580">
    <property type="term" value="F:2,5-didehydrogluconate reductase activity"/>
    <property type="evidence" value="ECO:0007669"/>
    <property type="project" value="UniProtKB-EC"/>
</dbReference>
<accession>A0A378JL59</accession>
<dbReference type="PRINTS" id="PR00069">
    <property type="entry name" value="ALDKETRDTASE"/>
</dbReference>
<dbReference type="RefSeq" id="WP_115331105.1">
    <property type="nucleotide sequence ID" value="NZ_CAAAHP010000001.1"/>
</dbReference>
<keyword evidence="3 9" id="KW-0560">Oxidoreductase</keyword>
<comment type="similarity">
    <text evidence="1">Belongs to the aldo/keto reductase family.</text>
</comment>
<feature type="active site" description="Proton donor" evidence="5">
    <location>
        <position position="47"/>
    </location>
</feature>
<sequence length="274" mass="31075">MNTINFKQSSIPAIGFGTFQLNGKELINNIIYAIDQGYRHIDTAQIYGNEEEVGQAIADTQINRRELFITTKVWIDNFTEKEFLPSVLTSLSKLKTDYVDLLLLHWPTPLVPLAETIAALNEVQKQGYTKYIGVSNFPIAQMAQSLELTKVPLLINQIEFHPLLQQPKVIEFAKAKQLGIIAHSSLAQGQLLKEPILITLAKKYEKDVPQIIFRWLYQLGIPSLIRSTHKERITSNAAIFDFEIIEEDMMAIAAIGDKAQRFINPVELAPIWDE</sequence>
<evidence type="ECO:0000313" key="9">
    <source>
        <dbReference type="EMBL" id="STX51471.1"/>
    </source>
</evidence>
<dbReference type="Gene3D" id="3.20.20.100">
    <property type="entry name" value="NADP-dependent oxidoreductase domain"/>
    <property type="match status" value="1"/>
</dbReference>
<protein>
    <submittedName>
        <fullName evidence="9">D-xylose reductase III</fullName>
        <ecNumber evidence="9">1.1.1.274</ecNumber>
    </submittedName>
</protein>
<proteinExistence type="inferred from homology"/>
<dbReference type="SUPFAM" id="SSF51430">
    <property type="entry name" value="NAD(P)-linked oxidoreductase"/>
    <property type="match status" value="1"/>
</dbReference>
<dbReference type="GO" id="GO:0051596">
    <property type="term" value="P:methylglyoxal catabolic process"/>
    <property type="evidence" value="ECO:0007669"/>
    <property type="project" value="TreeGrafter"/>
</dbReference>
<dbReference type="PROSITE" id="PS00063">
    <property type="entry name" value="ALDOKETO_REDUCTASE_3"/>
    <property type="match status" value="1"/>
</dbReference>
<evidence type="ECO:0000256" key="4">
    <source>
        <dbReference type="ARBA" id="ARBA00049445"/>
    </source>
</evidence>
<comment type="catalytic activity">
    <reaction evidence="4">
        <text>hydroxyacetone + NADP(+) = methylglyoxal + NADPH + H(+)</text>
        <dbReference type="Rhea" id="RHEA:27986"/>
        <dbReference type="ChEBI" id="CHEBI:15378"/>
        <dbReference type="ChEBI" id="CHEBI:17158"/>
        <dbReference type="ChEBI" id="CHEBI:27957"/>
        <dbReference type="ChEBI" id="CHEBI:57783"/>
        <dbReference type="ChEBI" id="CHEBI:58349"/>
    </reaction>
</comment>
<gene>
    <name evidence="9" type="primary">dkgB</name>
    <name evidence="9" type="ORF">NCTC13316_01566</name>
</gene>
<evidence type="ECO:0000313" key="10">
    <source>
        <dbReference type="Proteomes" id="UP000254794"/>
    </source>
</evidence>
<dbReference type="Pfam" id="PF00248">
    <property type="entry name" value="Aldo_ket_red"/>
    <property type="match status" value="1"/>
</dbReference>
<name>A0A378JL59_9GAMM</name>
<evidence type="ECO:0000256" key="6">
    <source>
        <dbReference type="PIRSR" id="PIRSR000097-2"/>
    </source>
</evidence>
<feature type="site" description="Lowers pKa of active site Tyr" evidence="7">
    <location>
        <position position="72"/>
    </location>
</feature>
<dbReference type="PANTHER" id="PTHR43827:SF3">
    <property type="entry name" value="NADP-DEPENDENT OXIDOREDUCTASE DOMAIN-CONTAINING PROTEIN"/>
    <property type="match status" value="1"/>
</dbReference>
<organism evidence="9 10">
    <name type="scientific">Legionella busanensis</name>
    <dbReference type="NCBI Taxonomy" id="190655"/>
    <lineage>
        <taxon>Bacteria</taxon>
        <taxon>Pseudomonadati</taxon>
        <taxon>Pseudomonadota</taxon>
        <taxon>Gammaproteobacteria</taxon>
        <taxon>Legionellales</taxon>
        <taxon>Legionellaceae</taxon>
        <taxon>Legionella</taxon>
    </lineage>
</organism>
<dbReference type="EMBL" id="UGOD01000001">
    <property type="protein sequence ID" value="STX51471.1"/>
    <property type="molecule type" value="Genomic_DNA"/>
</dbReference>
<evidence type="ECO:0000256" key="2">
    <source>
        <dbReference type="ARBA" id="ARBA00022857"/>
    </source>
</evidence>
<evidence type="ECO:0000256" key="3">
    <source>
        <dbReference type="ARBA" id="ARBA00023002"/>
    </source>
</evidence>
<dbReference type="EC" id="1.1.1.274" evidence="9"/>
<dbReference type="InterPro" id="IPR020471">
    <property type="entry name" value="AKR"/>
</dbReference>
<evidence type="ECO:0000259" key="8">
    <source>
        <dbReference type="Pfam" id="PF00248"/>
    </source>
</evidence>
<dbReference type="AlphaFoldDB" id="A0A378JL59"/>
<reference evidence="9 10" key="1">
    <citation type="submission" date="2018-06" db="EMBL/GenBank/DDBJ databases">
        <authorList>
            <consortium name="Pathogen Informatics"/>
            <person name="Doyle S."/>
        </authorList>
    </citation>
    <scope>NUCLEOTIDE SEQUENCE [LARGE SCALE GENOMIC DNA]</scope>
    <source>
        <strain evidence="9 10">NCTC13316</strain>
    </source>
</reference>
<evidence type="ECO:0000256" key="5">
    <source>
        <dbReference type="PIRSR" id="PIRSR000097-1"/>
    </source>
</evidence>
<feature type="binding site" evidence="6">
    <location>
        <position position="105"/>
    </location>
    <ligand>
        <name>substrate</name>
    </ligand>
</feature>
<evidence type="ECO:0000256" key="7">
    <source>
        <dbReference type="PIRSR" id="PIRSR000097-3"/>
    </source>
</evidence>
<dbReference type="PIRSF" id="PIRSF000097">
    <property type="entry name" value="AKR"/>
    <property type="match status" value="1"/>
</dbReference>
<keyword evidence="10" id="KW-1185">Reference proteome</keyword>